<name>A0A1S8L486_9CLOT</name>
<dbReference type="InterPro" id="IPR001638">
    <property type="entry name" value="Solute-binding_3/MltF_N"/>
</dbReference>
<dbReference type="PANTHER" id="PTHR35936:SF34">
    <property type="entry name" value="ABC TRANSPORTER EXTRACELLULAR-BINDING PROTEIN YCKB-RELATED"/>
    <property type="match status" value="1"/>
</dbReference>
<evidence type="ECO:0000313" key="5">
    <source>
        <dbReference type="EMBL" id="URZ11886.1"/>
    </source>
</evidence>
<evidence type="ECO:0000313" key="6">
    <source>
        <dbReference type="Proteomes" id="UP000190951"/>
    </source>
</evidence>
<evidence type="ECO:0000256" key="2">
    <source>
        <dbReference type="ARBA" id="ARBA00010333"/>
    </source>
</evidence>
<dbReference type="CDD" id="cd13530">
    <property type="entry name" value="PBP2_peptides_like"/>
    <property type="match status" value="1"/>
</dbReference>
<dbReference type="Pfam" id="PF00497">
    <property type="entry name" value="SBP_bac_3"/>
    <property type="match status" value="1"/>
</dbReference>
<evidence type="ECO:0000256" key="3">
    <source>
        <dbReference type="ARBA" id="ARBA00022729"/>
    </source>
</evidence>
<reference evidence="5 6" key="1">
    <citation type="submission" date="2022-04" db="EMBL/GenBank/DDBJ databases">
        <title>Genome sequence of C. roseum typestrain.</title>
        <authorList>
            <person name="Poehlein A."/>
            <person name="Schoch T."/>
            <person name="Duerre P."/>
            <person name="Daniel R."/>
        </authorList>
    </citation>
    <scope>NUCLEOTIDE SEQUENCE [LARGE SCALE GENOMIC DNA]</scope>
    <source>
        <strain evidence="5 6">DSM 7320</strain>
    </source>
</reference>
<dbReference type="InterPro" id="IPR018313">
    <property type="entry name" value="SBP_3_CS"/>
</dbReference>
<dbReference type="STRING" id="84029.CROST_23820"/>
<organism evidence="5 6">
    <name type="scientific">Clostridium felsineum</name>
    <dbReference type="NCBI Taxonomy" id="36839"/>
    <lineage>
        <taxon>Bacteria</taxon>
        <taxon>Bacillati</taxon>
        <taxon>Bacillota</taxon>
        <taxon>Clostridia</taxon>
        <taxon>Eubacteriales</taxon>
        <taxon>Clostridiaceae</taxon>
        <taxon>Clostridium</taxon>
    </lineage>
</organism>
<dbReference type="PROSITE" id="PS01039">
    <property type="entry name" value="SBP_BACTERIAL_3"/>
    <property type="match status" value="1"/>
</dbReference>
<dbReference type="Gene3D" id="3.40.190.10">
    <property type="entry name" value="Periplasmic binding protein-like II"/>
    <property type="match status" value="2"/>
</dbReference>
<evidence type="ECO:0000256" key="4">
    <source>
        <dbReference type="RuleBase" id="RU003744"/>
    </source>
</evidence>
<dbReference type="PROSITE" id="PS51257">
    <property type="entry name" value="PROKAR_LIPOPROTEIN"/>
    <property type="match status" value="1"/>
</dbReference>
<sequence length="266" mass="29793">MFKKIGLIIPVFIISIIILSGCSQKNSKVLGDDSLNKVKKAGVLVVGMHDDYPPMEFRDENDKRVGYEVDLANEIGKKMGVKTKFVSNAWDGIFLALNAKKFDVIMSTVSITDERKKTMLFSDPIVYGGNAVYVKEKTTDIKNEKDFKGKIIGCEAGSTGQDVLSKISGIKEVKKYNSTPDAFLDLKNDRIEAVVTDPMVGDYYNTKDKGEYKKLNTTLTKEPIGASFRKDDKALRNSFQKAFDDLKKDGTLSKLSTKWFGYNIYK</sequence>
<gene>
    <name evidence="5" type="primary">fliY_3</name>
    <name evidence="5" type="ORF">CROST_026030</name>
</gene>
<dbReference type="AlphaFoldDB" id="A0A1S8L486"/>
<dbReference type="SMART" id="SM00062">
    <property type="entry name" value="PBPb"/>
    <property type="match status" value="1"/>
</dbReference>
<keyword evidence="6" id="KW-1185">Reference proteome</keyword>
<dbReference type="GO" id="GO:0030313">
    <property type="term" value="C:cell envelope"/>
    <property type="evidence" value="ECO:0007669"/>
    <property type="project" value="UniProtKB-SubCell"/>
</dbReference>
<evidence type="ECO:0000256" key="1">
    <source>
        <dbReference type="ARBA" id="ARBA00004196"/>
    </source>
</evidence>
<dbReference type="EMBL" id="CP096983">
    <property type="protein sequence ID" value="URZ11886.1"/>
    <property type="molecule type" value="Genomic_DNA"/>
</dbReference>
<keyword evidence="3" id="KW-0732">Signal</keyword>
<dbReference type="SUPFAM" id="SSF53850">
    <property type="entry name" value="Periplasmic binding protein-like II"/>
    <property type="match status" value="1"/>
</dbReference>
<dbReference type="KEGG" id="crw:CROST_026030"/>
<proteinExistence type="inferred from homology"/>
<protein>
    <submittedName>
        <fullName evidence="5">L-cystine-binding protein FliY</fullName>
    </submittedName>
</protein>
<dbReference type="PANTHER" id="PTHR35936">
    <property type="entry name" value="MEMBRANE-BOUND LYTIC MUREIN TRANSGLYCOSYLASE F"/>
    <property type="match status" value="1"/>
</dbReference>
<comment type="subcellular location">
    <subcellularLocation>
        <location evidence="1">Cell envelope</location>
    </subcellularLocation>
</comment>
<dbReference type="RefSeq" id="WP_077833657.1">
    <property type="nucleotide sequence ID" value="NZ_CP096983.1"/>
</dbReference>
<accession>A0A1S8L486</accession>
<dbReference type="Proteomes" id="UP000190951">
    <property type="component" value="Chromosome"/>
</dbReference>
<comment type="similarity">
    <text evidence="2 4">Belongs to the bacterial solute-binding protein 3 family.</text>
</comment>